<proteinExistence type="inferred from homology"/>
<dbReference type="SUPFAM" id="SSF82215">
    <property type="entry name" value="C-terminal autoproteolytic domain of nucleoporin nup98"/>
    <property type="match status" value="1"/>
</dbReference>
<feature type="region of interest" description="Disordered" evidence="12">
    <location>
        <begin position="698"/>
        <end position="733"/>
    </location>
</feature>
<dbReference type="Proteomes" id="UP001497744">
    <property type="component" value="Unassembled WGS sequence"/>
</dbReference>
<dbReference type="Pfam" id="PF04096">
    <property type="entry name" value="Nucleoporin2"/>
    <property type="match status" value="1"/>
</dbReference>
<comment type="similarity">
    <text evidence="3">Belongs to the eukaryotic ribosomal protein eS21 family.</text>
</comment>
<evidence type="ECO:0000256" key="3">
    <source>
        <dbReference type="ARBA" id="ARBA00010228"/>
    </source>
</evidence>
<evidence type="ECO:0000256" key="5">
    <source>
        <dbReference type="ARBA" id="ARBA00022816"/>
    </source>
</evidence>
<evidence type="ECO:0000256" key="12">
    <source>
        <dbReference type="SAM" id="MobiDB-lite"/>
    </source>
</evidence>
<dbReference type="PROSITE" id="PS00996">
    <property type="entry name" value="RIBOSOMAL_S21E"/>
    <property type="match status" value="1"/>
</dbReference>
<evidence type="ECO:0000256" key="8">
    <source>
        <dbReference type="ARBA" id="ARBA00023010"/>
    </source>
</evidence>
<dbReference type="GO" id="GO:0034398">
    <property type="term" value="P:telomere tethering at nuclear periphery"/>
    <property type="evidence" value="ECO:0007669"/>
    <property type="project" value="TreeGrafter"/>
</dbReference>
<accession>A0AAV4LNA4</accession>
<dbReference type="InterPro" id="IPR018279">
    <property type="entry name" value="Ribosomal_eS21_CS"/>
</dbReference>
<keyword evidence="9" id="KW-0906">Nuclear pore complex</keyword>
<dbReference type="RefSeq" id="XP_067713505.1">
    <property type="nucleotide sequence ID" value="XM_067857404.1"/>
</dbReference>
<dbReference type="InterPro" id="IPR037665">
    <property type="entry name" value="Nucleoporin_S59-like"/>
</dbReference>
<dbReference type="Pfam" id="PF13634">
    <property type="entry name" value="Nucleoporin_FG"/>
    <property type="match status" value="3"/>
</dbReference>
<keyword evidence="4" id="KW-0813">Transport</keyword>
<comment type="similarity">
    <text evidence="2">Belongs to the nucleoporin GLFG family.</text>
</comment>
<sequence length="1038" mass="107323">MAGTGFMAQNSTPAFGVAQNTTVFGQAAQQPASTGFGGVGTTGGLFDQNKQGFLGTTGGVFGQTNQSGGVFGSTLNTGVGNTFGSSMNTGTSMFGNTTATGGMWSGGSGTTFGSQIQGTEVATLKHFDGANITHLAFEKPDTCQEEYRWEYYKKANPQLGVGGAQQGTAPTTTGGLFSSTQPSTTSGGLFNTTQPATGSSFFGSTQTAQTTGSLFGSSQPATTTGSIFGNTQPAATTAPLFGSSQPTTTGGIFGSTTTGTTGGGMFGGTSTTAAPTGSLFGSTQTTAPTGGLFSSNQPAAGSSSFFGGTQRTTGLFGSTQPATSGTTNILGGTQPSTSTGLFGSTSTAGTATTGGTGMFGSTTGTTPSTNLFSSSNTSAFGGANKSLFGTSTTTPGATGAGTSGTGLFGSTNLFGSTTTPGTGTTGTTGLFGTTTTGTTGTGLFGSSTSTTGTSLFGNTATGATTGTGTSSGLFGASSGTGTTGLFGNTRTPGTPGSLFSFGSPSAGTQLPQGGAMRLGPLTFSWNVNTPSPGLRSFWSNEAELPPEAREYLAKMANMQNNATQAIGAPTTQQQGATQDHTQSGTGIAGLEDMQDRFGLRQVLKDLGVQIPRYNVNQDTKDEYLKYAEGELATRSKTRLSSEAKLERDLCGTFTKISKSGLDSRIRTKNDDLDEVTSETFLSLHNGGAKELEALRHQARGGHLRKPQPAASSPVDELPYLPPNRSPSVFDKPNHQADLLKSTYEPNDAEAGMCNRTLGDLYNTRSESGESSSSLQNKPGEESDPAYDGDVIASSSSDSSKCQIFKLADDAPGHPPLLTKEGYTTRPTMSSLRQMSDKQLANVMDFQILREGYGDILWPGYTDVRQLNLDKIVDIGNRRVTLYGSSSHVHPVGEGLNKNAIVTLYNCTPQGYSDGKSISETVEQLEKLKDHTASLGCKFRSANLKTGHFVRHFANCTRSKMINDDGKLVDLYIPRKCSATSRLLPARDHGSIQINIGLTDENGVYNNQNISFALSHTMRMGGDGDEAMNRLFKEHGLLQ</sequence>
<name>A0AAV4LNA4_BABCB</name>
<dbReference type="InterPro" id="IPR025574">
    <property type="entry name" value="Nucleoporin_FG_rpt"/>
</dbReference>
<dbReference type="GO" id="GO:0003735">
    <property type="term" value="F:structural constituent of ribosome"/>
    <property type="evidence" value="ECO:0007669"/>
    <property type="project" value="InterPro"/>
</dbReference>
<evidence type="ECO:0000256" key="10">
    <source>
        <dbReference type="ARBA" id="ARBA00023242"/>
    </source>
</evidence>
<dbReference type="GO" id="GO:0006412">
    <property type="term" value="P:translation"/>
    <property type="evidence" value="ECO:0007669"/>
    <property type="project" value="InterPro"/>
</dbReference>
<keyword evidence="11" id="KW-0687">Ribonucleoprotein</keyword>
<feature type="domain" description="Peptidase S59" evidence="13">
    <location>
        <begin position="819"/>
        <end position="952"/>
    </location>
</feature>
<keyword evidence="5" id="KW-0509">mRNA transport</keyword>
<feature type="compositionally biased region" description="Polar residues" evidence="12">
    <location>
        <begin position="315"/>
        <end position="334"/>
    </location>
</feature>
<evidence type="ECO:0000256" key="2">
    <source>
        <dbReference type="ARBA" id="ARBA00008926"/>
    </source>
</evidence>
<dbReference type="GO" id="GO:0008139">
    <property type="term" value="F:nuclear localization sequence binding"/>
    <property type="evidence" value="ECO:0007669"/>
    <property type="project" value="TreeGrafter"/>
</dbReference>
<organism evidence="14 15">
    <name type="scientific">Babesia caballi</name>
    <dbReference type="NCBI Taxonomy" id="5871"/>
    <lineage>
        <taxon>Eukaryota</taxon>
        <taxon>Sar</taxon>
        <taxon>Alveolata</taxon>
        <taxon>Apicomplexa</taxon>
        <taxon>Aconoidasida</taxon>
        <taxon>Piroplasmida</taxon>
        <taxon>Babesiidae</taxon>
        <taxon>Babesia</taxon>
    </lineage>
</organism>
<gene>
    <name evidence="14" type="ORF">BcabD6B2_08690</name>
</gene>
<keyword evidence="8" id="KW-0811">Translocation</keyword>
<dbReference type="GO" id="GO:0003723">
    <property type="term" value="F:RNA binding"/>
    <property type="evidence" value="ECO:0007669"/>
    <property type="project" value="TreeGrafter"/>
</dbReference>
<feature type="region of interest" description="Disordered" evidence="12">
    <location>
        <begin position="759"/>
        <end position="794"/>
    </location>
</feature>
<comment type="subcellular location">
    <subcellularLocation>
        <location evidence="1">Nucleus</location>
        <location evidence="1">Nuclear pore complex</location>
    </subcellularLocation>
</comment>
<protein>
    <submittedName>
        <fullName evidence="14">Nucleoporin autopeptidase</fullName>
    </submittedName>
</protein>
<keyword evidence="6" id="KW-0653">Protein transport</keyword>
<evidence type="ECO:0000256" key="11">
    <source>
        <dbReference type="ARBA" id="ARBA00023274"/>
    </source>
</evidence>
<dbReference type="PANTHER" id="PTHR23198">
    <property type="entry name" value="NUCLEOPORIN"/>
    <property type="match status" value="1"/>
</dbReference>
<dbReference type="Gene3D" id="3.30.1230.20">
    <property type="match status" value="1"/>
</dbReference>
<comment type="caution">
    <text evidence="14">The sequence shown here is derived from an EMBL/GenBank/DDBJ whole genome shotgun (WGS) entry which is preliminary data.</text>
</comment>
<dbReference type="InterPro" id="IPR007230">
    <property type="entry name" value="Nup98_auto-Pept-S59_dom"/>
</dbReference>
<dbReference type="Pfam" id="PF01249">
    <property type="entry name" value="Ribosomal_S21e"/>
    <property type="match status" value="1"/>
</dbReference>
<keyword evidence="10" id="KW-0539">Nucleus</keyword>
<keyword evidence="7" id="KW-0689">Ribosomal protein</keyword>
<dbReference type="Gene3D" id="3.30.1610.10">
    <property type="entry name" value="Peptidase S59, nucleoporin"/>
    <property type="match status" value="1"/>
</dbReference>
<dbReference type="InterPro" id="IPR036903">
    <property type="entry name" value="Nup98_auto-Pept-S59_dom_sf"/>
</dbReference>
<dbReference type="GO" id="GO:0044614">
    <property type="term" value="C:nuclear pore cytoplasmic filaments"/>
    <property type="evidence" value="ECO:0007669"/>
    <property type="project" value="TreeGrafter"/>
</dbReference>
<evidence type="ECO:0000256" key="7">
    <source>
        <dbReference type="ARBA" id="ARBA00022980"/>
    </source>
</evidence>
<feature type="compositionally biased region" description="Low complexity" evidence="12">
    <location>
        <begin position="166"/>
        <end position="175"/>
    </location>
</feature>
<dbReference type="GO" id="GO:0006405">
    <property type="term" value="P:RNA export from nucleus"/>
    <property type="evidence" value="ECO:0007669"/>
    <property type="project" value="TreeGrafter"/>
</dbReference>
<dbReference type="GO" id="GO:0005840">
    <property type="term" value="C:ribosome"/>
    <property type="evidence" value="ECO:0007669"/>
    <property type="project" value="UniProtKB-KW"/>
</dbReference>
<evidence type="ECO:0000256" key="4">
    <source>
        <dbReference type="ARBA" id="ARBA00022448"/>
    </source>
</evidence>
<dbReference type="GO" id="GO:0017056">
    <property type="term" value="F:structural constituent of nuclear pore"/>
    <property type="evidence" value="ECO:0007669"/>
    <property type="project" value="InterPro"/>
</dbReference>
<feature type="region of interest" description="Disordered" evidence="12">
    <location>
        <begin position="163"/>
        <end position="186"/>
    </location>
</feature>
<dbReference type="InterPro" id="IPR001931">
    <property type="entry name" value="Ribosomal_eS21"/>
</dbReference>
<evidence type="ECO:0000313" key="14">
    <source>
        <dbReference type="EMBL" id="GIX61434.1"/>
    </source>
</evidence>
<dbReference type="GO" id="GO:0005829">
    <property type="term" value="C:cytosol"/>
    <property type="evidence" value="ECO:0007669"/>
    <property type="project" value="UniProtKB-ARBA"/>
</dbReference>
<evidence type="ECO:0000259" key="13">
    <source>
        <dbReference type="PROSITE" id="PS51434"/>
    </source>
</evidence>
<keyword evidence="15" id="KW-1185">Reference proteome</keyword>
<dbReference type="EMBL" id="BPLF01000001">
    <property type="protein sequence ID" value="GIX61434.1"/>
    <property type="molecule type" value="Genomic_DNA"/>
</dbReference>
<evidence type="ECO:0000313" key="15">
    <source>
        <dbReference type="Proteomes" id="UP001497744"/>
    </source>
</evidence>
<evidence type="ECO:0000256" key="1">
    <source>
        <dbReference type="ARBA" id="ARBA00004567"/>
    </source>
</evidence>
<dbReference type="PANTHER" id="PTHR23198:SF6">
    <property type="entry name" value="NUCLEAR PORE COMPLEX PROTEIN NUP98-NUP96"/>
    <property type="match status" value="1"/>
</dbReference>
<evidence type="ECO:0000256" key="6">
    <source>
        <dbReference type="ARBA" id="ARBA00022927"/>
    </source>
</evidence>
<evidence type="ECO:0000256" key="9">
    <source>
        <dbReference type="ARBA" id="ARBA00023132"/>
    </source>
</evidence>
<dbReference type="PROSITE" id="PS51434">
    <property type="entry name" value="NUP_C"/>
    <property type="match status" value="1"/>
</dbReference>
<feature type="compositionally biased region" description="Low complexity" evidence="12">
    <location>
        <begin position="335"/>
        <end position="344"/>
    </location>
</feature>
<dbReference type="GO" id="GO:0000973">
    <property type="term" value="P:post-transcriptional tethering of RNA polymerase II gene DNA at nuclear periphery"/>
    <property type="evidence" value="ECO:0007669"/>
    <property type="project" value="TreeGrafter"/>
</dbReference>
<feature type="region of interest" description="Disordered" evidence="12">
    <location>
        <begin position="315"/>
        <end position="344"/>
    </location>
</feature>
<dbReference type="AlphaFoldDB" id="A0AAV4LNA4"/>
<reference evidence="14 15" key="1">
    <citation type="submission" date="2021-06" db="EMBL/GenBank/DDBJ databases">
        <title>Genome sequence of Babesia caballi.</title>
        <authorList>
            <person name="Yamagishi J."/>
            <person name="Kidaka T."/>
            <person name="Ochi A."/>
        </authorList>
    </citation>
    <scope>NUCLEOTIDE SEQUENCE [LARGE SCALE GENOMIC DNA]</scope>
    <source>
        <strain evidence="14">USDA-D6B2</strain>
    </source>
</reference>
<dbReference type="GO" id="GO:1990904">
    <property type="term" value="C:ribonucleoprotein complex"/>
    <property type="evidence" value="ECO:0007669"/>
    <property type="project" value="UniProtKB-KW"/>
</dbReference>
<dbReference type="GeneID" id="94192917"/>
<dbReference type="GO" id="GO:0051028">
    <property type="term" value="P:mRNA transport"/>
    <property type="evidence" value="ECO:0007669"/>
    <property type="project" value="UniProtKB-KW"/>
</dbReference>
<dbReference type="InterPro" id="IPR038579">
    <property type="entry name" value="Ribosomal_eS21_sf"/>
</dbReference>
<feature type="compositionally biased region" description="Polar residues" evidence="12">
    <location>
        <begin position="176"/>
        <end position="186"/>
    </location>
</feature>
<dbReference type="GO" id="GO:0006606">
    <property type="term" value="P:protein import into nucleus"/>
    <property type="evidence" value="ECO:0007669"/>
    <property type="project" value="TreeGrafter"/>
</dbReference>